<reference evidence="1 2" key="1">
    <citation type="journal article" date="2014" name="Genome Announc.">
        <title>Complete Genome Sequence of Polychlorinated Biphenyl Degrader Comamonas testosteroni TK102 (NBRC 109938).</title>
        <authorList>
            <person name="Fukuda K."/>
            <person name="Hosoyama A."/>
            <person name="Tsuchikane K."/>
            <person name="Ohji S."/>
            <person name="Yamazoe A."/>
            <person name="Fujita N."/>
            <person name="Shintani M."/>
            <person name="Kimbara K."/>
        </authorList>
    </citation>
    <scope>NUCLEOTIDE SEQUENCE [LARGE SCALE GENOMIC DNA]</scope>
    <source>
        <strain evidence="1">TK102</strain>
    </source>
</reference>
<dbReference type="EMBL" id="CP006704">
    <property type="protein sequence ID" value="AIJ47639.1"/>
    <property type="molecule type" value="Genomic_DNA"/>
</dbReference>
<evidence type="ECO:0000313" key="1">
    <source>
        <dbReference type="EMBL" id="AIJ47639.1"/>
    </source>
</evidence>
<dbReference type="KEGG" id="ctes:O987_17635"/>
<name>A0A076PLB5_COMTE</name>
<dbReference type="AlphaFoldDB" id="A0A076PLB5"/>
<dbReference type="Proteomes" id="UP000028782">
    <property type="component" value="Chromosome"/>
</dbReference>
<proteinExistence type="predicted"/>
<organism evidence="1 2">
    <name type="scientific">Comamonas testosteroni TK102</name>
    <dbReference type="NCBI Taxonomy" id="1392005"/>
    <lineage>
        <taxon>Bacteria</taxon>
        <taxon>Pseudomonadati</taxon>
        <taxon>Pseudomonadota</taxon>
        <taxon>Betaproteobacteria</taxon>
        <taxon>Burkholderiales</taxon>
        <taxon>Comamonadaceae</taxon>
        <taxon>Comamonas</taxon>
    </lineage>
</organism>
<evidence type="ECO:0000313" key="2">
    <source>
        <dbReference type="Proteomes" id="UP000028782"/>
    </source>
</evidence>
<protein>
    <submittedName>
        <fullName evidence="1">Uncharacterized protein</fullName>
    </submittedName>
</protein>
<gene>
    <name evidence="1" type="ORF">O987_17635</name>
</gene>
<dbReference type="HOGENOM" id="CLU_3373184_0_0_4"/>
<accession>A0A076PLB5</accession>
<sequence length="34" mass="3701">MFSPLGWLGGNVLFACAYDPGLMQFANKRLRAGV</sequence>